<dbReference type="Proteomes" id="UP001055072">
    <property type="component" value="Unassembled WGS sequence"/>
</dbReference>
<protein>
    <submittedName>
        <fullName evidence="1">Uncharacterized protein</fullName>
    </submittedName>
</protein>
<keyword evidence="2" id="KW-1185">Reference proteome</keyword>
<sequence>MLVPKFSVLMNGHIGKDGPVRNITSLSYFTTIPLCRLFTGVKDCETAKMLLLQLACDSYAKAGVVAHKLHLQTLIPATKEQNLPSVLLATALVGTRSYHLIKILLCTVAQPLMCLCNLKLSLRRCLTSRAAETRLSSPLNVQTRTRCSANGPNRQS</sequence>
<accession>A0ACB8TQ93</accession>
<evidence type="ECO:0000313" key="1">
    <source>
        <dbReference type="EMBL" id="KAI0083964.1"/>
    </source>
</evidence>
<reference evidence="1" key="1">
    <citation type="journal article" date="2021" name="Environ. Microbiol.">
        <title>Gene family expansions and transcriptome signatures uncover fungal adaptations to wood decay.</title>
        <authorList>
            <person name="Hage H."/>
            <person name="Miyauchi S."/>
            <person name="Viragh M."/>
            <person name="Drula E."/>
            <person name="Min B."/>
            <person name="Chaduli D."/>
            <person name="Navarro D."/>
            <person name="Favel A."/>
            <person name="Norest M."/>
            <person name="Lesage-Meessen L."/>
            <person name="Balint B."/>
            <person name="Merenyi Z."/>
            <person name="de Eugenio L."/>
            <person name="Morin E."/>
            <person name="Martinez A.T."/>
            <person name="Baldrian P."/>
            <person name="Stursova M."/>
            <person name="Martinez M.J."/>
            <person name="Novotny C."/>
            <person name="Magnuson J.K."/>
            <person name="Spatafora J.W."/>
            <person name="Maurice S."/>
            <person name="Pangilinan J."/>
            <person name="Andreopoulos W."/>
            <person name="LaButti K."/>
            <person name="Hundley H."/>
            <person name="Na H."/>
            <person name="Kuo A."/>
            <person name="Barry K."/>
            <person name="Lipzen A."/>
            <person name="Henrissat B."/>
            <person name="Riley R."/>
            <person name="Ahrendt S."/>
            <person name="Nagy L.G."/>
            <person name="Grigoriev I.V."/>
            <person name="Martin F."/>
            <person name="Rosso M.N."/>
        </authorList>
    </citation>
    <scope>NUCLEOTIDE SEQUENCE</scope>
    <source>
        <strain evidence="1">CBS 384.51</strain>
    </source>
</reference>
<organism evidence="1 2">
    <name type="scientific">Irpex rosettiformis</name>
    <dbReference type="NCBI Taxonomy" id="378272"/>
    <lineage>
        <taxon>Eukaryota</taxon>
        <taxon>Fungi</taxon>
        <taxon>Dikarya</taxon>
        <taxon>Basidiomycota</taxon>
        <taxon>Agaricomycotina</taxon>
        <taxon>Agaricomycetes</taxon>
        <taxon>Polyporales</taxon>
        <taxon>Irpicaceae</taxon>
        <taxon>Irpex</taxon>
    </lineage>
</organism>
<evidence type="ECO:0000313" key="2">
    <source>
        <dbReference type="Proteomes" id="UP001055072"/>
    </source>
</evidence>
<proteinExistence type="predicted"/>
<name>A0ACB8TQ93_9APHY</name>
<gene>
    <name evidence="1" type="ORF">BDY19DRAFT_605523</name>
</gene>
<comment type="caution">
    <text evidence="1">The sequence shown here is derived from an EMBL/GenBank/DDBJ whole genome shotgun (WGS) entry which is preliminary data.</text>
</comment>
<dbReference type="EMBL" id="MU274950">
    <property type="protein sequence ID" value="KAI0083964.1"/>
    <property type="molecule type" value="Genomic_DNA"/>
</dbReference>